<evidence type="ECO:0000256" key="14">
    <source>
        <dbReference type="ARBA" id="ARBA00022840"/>
    </source>
</evidence>
<evidence type="ECO:0000256" key="17">
    <source>
        <dbReference type="ARBA" id="ARBA00030571"/>
    </source>
</evidence>
<comment type="pathway">
    <text evidence="6">Cofactor biosynthesis; adenosylcobalamin biosynthesis; adenosylcobalamin from cob(II)yrinate a,c-diamide: step 5/7.</text>
</comment>
<dbReference type="PANTHER" id="PTHR34848">
    <property type="match status" value="1"/>
</dbReference>
<evidence type="ECO:0000256" key="9">
    <source>
        <dbReference type="ARBA" id="ARBA00012523"/>
    </source>
</evidence>
<dbReference type="PANTHER" id="PTHR34848:SF1">
    <property type="entry name" value="BIFUNCTIONAL ADENOSYLCOBALAMIN BIOSYNTHESIS PROTEIN COBU"/>
    <property type="match status" value="1"/>
</dbReference>
<evidence type="ECO:0000313" key="21">
    <source>
        <dbReference type="Proteomes" id="UP000824211"/>
    </source>
</evidence>
<dbReference type="PIRSF" id="PIRSF006135">
    <property type="entry name" value="CobU"/>
    <property type="match status" value="1"/>
</dbReference>
<reference evidence="20" key="1">
    <citation type="journal article" date="2021" name="PeerJ">
        <title>Extensive microbial diversity within the chicken gut microbiome revealed by metagenomics and culture.</title>
        <authorList>
            <person name="Gilroy R."/>
            <person name="Ravi A."/>
            <person name="Getino M."/>
            <person name="Pursley I."/>
            <person name="Horton D.L."/>
            <person name="Alikhan N.F."/>
            <person name="Baker D."/>
            <person name="Gharbi K."/>
            <person name="Hall N."/>
            <person name="Watson M."/>
            <person name="Adriaenssens E.M."/>
            <person name="Foster-Nyarko E."/>
            <person name="Jarju S."/>
            <person name="Secka A."/>
            <person name="Antonio M."/>
            <person name="Oren A."/>
            <person name="Chaudhuri R.R."/>
            <person name="La Ragione R."/>
            <person name="Hildebrand F."/>
            <person name="Pallen M.J."/>
        </authorList>
    </citation>
    <scope>NUCLEOTIDE SEQUENCE</scope>
    <source>
        <strain evidence="20">ChiHjej9B8-13557</strain>
    </source>
</reference>
<dbReference type="AlphaFoldDB" id="A0A9D2MDQ0"/>
<evidence type="ECO:0000256" key="19">
    <source>
        <dbReference type="PIRSR" id="PIRSR006135-2"/>
    </source>
</evidence>
<feature type="active site" description="GMP-histidine intermediate" evidence="18">
    <location>
        <position position="48"/>
    </location>
</feature>
<feature type="binding site" evidence="19">
    <location>
        <begin position="49"/>
        <end position="52"/>
    </location>
    <ligand>
        <name>GTP</name>
        <dbReference type="ChEBI" id="CHEBI:37565"/>
    </ligand>
</feature>
<comment type="catalytic activity">
    <reaction evidence="3">
        <text>adenosylcob(III)inamide + GTP = adenosylcob(III)inamide phosphate + GDP + H(+)</text>
        <dbReference type="Rhea" id="RHEA:15765"/>
        <dbReference type="ChEBI" id="CHEBI:2480"/>
        <dbReference type="ChEBI" id="CHEBI:15378"/>
        <dbReference type="ChEBI" id="CHEBI:37565"/>
        <dbReference type="ChEBI" id="CHEBI:58189"/>
        <dbReference type="ChEBI" id="CHEBI:58502"/>
        <dbReference type="EC" id="2.7.1.156"/>
    </reaction>
</comment>
<keyword evidence="12 19" id="KW-0547">Nucleotide-binding</keyword>
<evidence type="ECO:0000256" key="10">
    <source>
        <dbReference type="ARBA" id="ARBA00022573"/>
    </source>
</evidence>
<comment type="catalytic activity">
    <reaction evidence="1">
        <text>adenosylcob(III)inamide + ATP = adenosylcob(III)inamide phosphate + ADP + H(+)</text>
        <dbReference type="Rhea" id="RHEA:15769"/>
        <dbReference type="ChEBI" id="CHEBI:2480"/>
        <dbReference type="ChEBI" id="CHEBI:15378"/>
        <dbReference type="ChEBI" id="CHEBI:30616"/>
        <dbReference type="ChEBI" id="CHEBI:58502"/>
        <dbReference type="ChEBI" id="CHEBI:456216"/>
        <dbReference type="EC" id="2.7.1.156"/>
    </reaction>
</comment>
<accession>A0A9D2MDQ0</accession>
<evidence type="ECO:0000256" key="16">
    <source>
        <dbReference type="ARBA" id="ARBA00029570"/>
    </source>
</evidence>
<dbReference type="Gene3D" id="3.40.50.300">
    <property type="entry name" value="P-loop containing nucleotide triphosphate hydrolases"/>
    <property type="match status" value="1"/>
</dbReference>
<evidence type="ECO:0000256" key="3">
    <source>
        <dbReference type="ARBA" id="ARBA00001522"/>
    </source>
</evidence>
<keyword evidence="11" id="KW-0808">Transferase</keyword>
<dbReference type="GO" id="GO:0009236">
    <property type="term" value="P:cobalamin biosynthetic process"/>
    <property type="evidence" value="ECO:0007669"/>
    <property type="project" value="UniProtKB-KW"/>
</dbReference>
<comment type="similarity">
    <text evidence="7">Belongs to the CobU/CobP family.</text>
</comment>
<reference evidence="20" key="2">
    <citation type="submission" date="2021-04" db="EMBL/GenBank/DDBJ databases">
        <authorList>
            <person name="Gilroy R."/>
        </authorList>
    </citation>
    <scope>NUCLEOTIDE SEQUENCE</scope>
    <source>
        <strain evidence="20">ChiHjej9B8-13557</strain>
    </source>
</reference>
<dbReference type="InterPro" id="IPR003203">
    <property type="entry name" value="CobU/CobP"/>
</dbReference>
<feature type="binding site" evidence="19">
    <location>
        <begin position="7"/>
        <end position="14"/>
    </location>
    <ligand>
        <name>GTP</name>
        <dbReference type="ChEBI" id="CHEBI:37565"/>
    </ligand>
</feature>
<dbReference type="InterPro" id="IPR027417">
    <property type="entry name" value="P-loop_NTPase"/>
</dbReference>
<comment type="caution">
    <text evidence="20">The sequence shown here is derived from an EMBL/GenBank/DDBJ whole genome shotgun (WGS) entry which is preliminary data.</text>
</comment>
<evidence type="ECO:0000313" key="20">
    <source>
        <dbReference type="EMBL" id="HJB58757.1"/>
    </source>
</evidence>
<dbReference type="GO" id="GO:0005525">
    <property type="term" value="F:GTP binding"/>
    <property type="evidence" value="ECO:0007669"/>
    <property type="project" value="UniProtKB-KW"/>
</dbReference>
<dbReference type="EMBL" id="DWXX01000068">
    <property type="protein sequence ID" value="HJB58757.1"/>
    <property type="molecule type" value="Genomic_DNA"/>
</dbReference>
<evidence type="ECO:0000256" key="7">
    <source>
        <dbReference type="ARBA" id="ARBA00007490"/>
    </source>
</evidence>
<evidence type="ECO:0000256" key="18">
    <source>
        <dbReference type="PIRSR" id="PIRSR006135-1"/>
    </source>
</evidence>
<dbReference type="Pfam" id="PF02283">
    <property type="entry name" value="CobU"/>
    <property type="match status" value="1"/>
</dbReference>
<comment type="catalytic activity">
    <reaction evidence="2">
        <text>adenosylcob(III)inamide phosphate + GTP + H(+) = adenosylcob(III)inamide-GDP + diphosphate</text>
        <dbReference type="Rhea" id="RHEA:22712"/>
        <dbReference type="ChEBI" id="CHEBI:15378"/>
        <dbReference type="ChEBI" id="CHEBI:33019"/>
        <dbReference type="ChEBI" id="CHEBI:37565"/>
        <dbReference type="ChEBI" id="CHEBI:58502"/>
        <dbReference type="ChEBI" id="CHEBI:60487"/>
        <dbReference type="EC" id="2.7.7.62"/>
    </reaction>
</comment>
<comment type="pathway">
    <text evidence="5">Cofactor biosynthesis; adenosylcobalamin biosynthesis; adenosylcobalamin from cob(II)yrinate a,c-diamide: step 6/7.</text>
</comment>
<evidence type="ECO:0000256" key="8">
    <source>
        <dbReference type="ARBA" id="ARBA00012016"/>
    </source>
</evidence>
<sequence>MLTLVIGGAASGKSEYAEGLLLAAPGPRYYLATMEPMDGECRARIARHRAMRAEKGFVTIERYTALAQLELPERGSLLLEDLGNLAANELYSPAGAGPDGALEAILGGVEHLRAQCRGLVVVSNEIFAGGRDYAPGTEGYLRLLADAHRALARRADRVCEVVCGLPVDYK</sequence>
<comment type="function">
    <text evidence="4">Catalyzes ATP-dependent phosphorylation of adenosylcobinamide and addition of GMP to adenosylcobinamide phosphate.</text>
</comment>
<keyword evidence="15 19" id="KW-0342">GTP-binding</keyword>
<evidence type="ECO:0000256" key="6">
    <source>
        <dbReference type="ARBA" id="ARBA00005159"/>
    </source>
</evidence>
<evidence type="ECO:0000256" key="13">
    <source>
        <dbReference type="ARBA" id="ARBA00022777"/>
    </source>
</evidence>
<protein>
    <recommendedName>
        <fullName evidence="16">Adenosylcobinamide kinase</fullName>
        <ecNumber evidence="8">2.7.1.156</ecNumber>
        <ecNumber evidence="9">2.7.7.62</ecNumber>
    </recommendedName>
    <alternativeName>
        <fullName evidence="17">Adenosylcobinamide-phosphate guanylyltransferase</fullName>
    </alternativeName>
</protein>
<dbReference type="EC" id="2.7.1.156" evidence="8"/>
<keyword evidence="10" id="KW-0169">Cobalamin biosynthesis</keyword>
<evidence type="ECO:0000256" key="15">
    <source>
        <dbReference type="ARBA" id="ARBA00023134"/>
    </source>
</evidence>
<dbReference type="GO" id="GO:0043752">
    <property type="term" value="F:adenosylcobinamide kinase activity"/>
    <property type="evidence" value="ECO:0007669"/>
    <property type="project" value="UniProtKB-EC"/>
</dbReference>
<evidence type="ECO:0000256" key="12">
    <source>
        <dbReference type="ARBA" id="ARBA00022741"/>
    </source>
</evidence>
<dbReference type="GO" id="GO:0005524">
    <property type="term" value="F:ATP binding"/>
    <property type="evidence" value="ECO:0007669"/>
    <property type="project" value="UniProtKB-KW"/>
</dbReference>
<keyword evidence="20" id="KW-0548">Nucleotidyltransferase</keyword>
<keyword evidence="13 20" id="KW-0418">Kinase</keyword>
<keyword evidence="14" id="KW-0067">ATP-binding</keyword>
<name>A0A9D2MDQ0_9FIRM</name>
<evidence type="ECO:0000256" key="2">
    <source>
        <dbReference type="ARBA" id="ARBA00000711"/>
    </source>
</evidence>
<feature type="binding site" evidence="19">
    <location>
        <position position="80"/>
    </location>
    <ligand>
        <name>GTP</name>
        <dbReference type="ChEBI" id="CHEBI:37565"/>
    </ligand>
</feature>
<evidence type="ECO:0000256" key="1">
    <source>
        <dbReference type="ARBA" id="ARBA00000312"/>
    </source>
</evidence>
<dbReference type="CDD" id="cd00544">
    <property type="entry name" value="CobU"/>
    <property type="match status" value="1"/>
</dbReference>
<dbReference type="EC" id="2.7.7.62" evidence="9"/>
<feature type="binding site" evidence="19">
    <location>
        <position position="61"/>
    </location>
    <ligand>
        <name>GTP</name>
        <dbReference type="ChEBI" id="CHEBI:37565"/>
    </ligand>
</feature>
<evidence type="ECO:0000256" key="11">
    <source>
        <dbReference type="ARBA" id="ARBA00022679"/>
    </source>
</evidence>
<dbReference type="GO" id="GO:0008820">
    <property type="term" value="F:cobinamide phosphate guanylyltransferase activity"/>
    <property type="evidence" value="ECO:0007669"/>
    <property type="project" value="UniProtKB-EC"/>
</dbReference>
<evidence type="ECO:0000256" key="5">
    <source>
        <dbReference type="ARBA" id="ARBA00004692"/>
    </source>
</evidence>
<dbReference type="Proteomes" id="UP000824211">
    <property type="component" value="Unassembled WGS sequence"/>
</dbReference>
<evidence type="ECO:0000256" key="4">
    <source>
        <dbReference type="ARBA" id="ARBA00003889"/>
    </source>
</evidence>
<proteinExistence type="inferred from homology"/>
<dbReference type="SUPFAM" id="SSF52540">
    <property type="entry name" value="P-loop containing nucleoside triphosphate hydrolases"/>
    <property type="match status" value="1"/>
</dbReference>
<gene>
    <name evidence="20" type="ORF">H9771_03705</name>
</gene>
<organism evidence="20 21">
    <name type="scientific">Candidatus Faecalibacterium faecipullorum</name>
    <dbReference type="NCBI Taxonomy" id="2838578"/>
    <lineage>
        <taxon>Bacteria</taxon>
        <taxon>Bacillati</taxon>
        <taxon>Bacillota</taxon>
        <taxon>Clostridia</taxon>
        <taxon>Eubacteriales</taxon>
        <taxon>Oscillospiraceae</taxon>
        <taxon>Faecalibacterium</taxon>
    </lineage>
</organism>